<proteinExistence type="predicted"/>
<accession>A0ABX2FGV4</accession>
<keyword evidence="2" id="KW-1185">Reference proteome</keyword>
<dbReference type="InterPro" id="IPR025447">
    <property type="entry name" value="DUF4192"/>
</dbReference>
<evidence type="ECO:0000313" key="1">
    <source>
        <dbReference type="EMBL" id="NRN69975.1"/>
    </source>
</evidence>
<sequence>MQTQQRPRVQLRDTGELIAAVPHLLGFRPTESVVVCVYTYTGLRTQITACLRADIPPPDLYVSLAEQLKVPALRANSCVVSLIIVSEHAGRPPDPLPCTELVDALTQVFAASGVFVNHAFWAPRIEANTTWWCYADLECHGSIPDPGSSELAAAAATLGTVTYDSKEELRATLEPADRAPLAARAERISAAVRLCQDETYAQQLLDTLIDEVRAGSWTLDEARLVDLAVALTNVRVRDGCLRPEVTSIGHPVERLWSALTRELPAPYRAEPACLLALTAFLRGDGVLAGVATEIAMEADPDHRIAMLLRHSMDFGLPPESVARAVAQSFLGPPDNSCR</sequence>
<dbReference type="Pfam" id="PF13830">
    <property type="entry name" value="DUF4192"/>
    <property type="match status" value="1"/>
</dbReference>
<evidence type="ECO:0008006" key="3">
    <source>
        <dbReference type="Google" id="ProtNLM"/>
    </source>
</evidence>
<protein>
    <recommendedName>
        <fullName evidence="3">DUF4192 domain-containing protein</fullName>
    </recommendedName>
</protein>
<reference evidence="1 2" key="1">
    <citation type="submission" date="2020-01" db="EMBL/GenBank/DDBJ databases">
        <title>Kibdelosporangium persica a novel Actinomycetes from a hot desert in Iran.</title>
        <authorList>
            <person name="Safaei N."/>
            <person name="Zaburannyi N."/>
            <person name="Mueller R."/>
            <person name="Wink J."/>
        </authorList>
    </citation>
    <scope>NUCLEOTIDE SEQUENCE [LARGE SCALE GENOMIC DNA]</scope>
    <source>
        <strain evidence="1 2">4NS15</strain>
    </source>
</reference>
<name>A0ABX2FGV4_9PSEU</name>
<dbReference type="Proteomes" id="UP000763557">
    <property type="component" value="Unassembled WGS sequence"/>
</dbReference>
<dbReference type="EMBL" id="JAAATY010000032">
    <property type="protein sequence ID" value="NRN69975.1"/>
    <property type="molecule type" value="Genomic_DNA"/>
</dbReference>
<dbReference type="RefSeq" id="WP_173140723.1">
    <property type="nucleotide sequence ID" value="NZ_CBCSGW010000084.1"/>
</dbReference>
<gene>
    <name evidence="1" type="ORF">GC106_72370</name>
</gene>
<comment type="caution">
    <text evidence="1">The sequence shown here is derived from an EMBL/GenBank/DDBJ whole genome shotgun (WGS) entry which is preliminary data.</text>
</comment>
<evidence type="ECO:0000313" key="2">
    <source>
        <dbReference type="Proteomes" id="UP000763557"/>
    </source>
</evidence>
<organism evidence="1 2">
    <name type="scientific">Kibdelosporangium persicum</name>
    <dbReference type="NCBI Taxonomy" id="2698649"/>
    <lineage>
        <taxon>Bacteria</taxon>
        <taxon>Bacillati</taxon>
        <taxon>Actinomycetota</taxon>
        <taxon>Actinomycetes</taxon>
        <taxon>Pseudonocardiales</taxon>
        <taxon>Pseudonocardiaceae</taxon>
        <taxon>Kibdelosporangium</taxon>
    </lineage>
</organism>